<evidence type="ECO:0000256" key="3">
    <source>
        <dbReference type="ARBA" id="ARBA00009359"/>
    </source>
</evidence>
<keyword evidence="21" id="KW-1185">Reference proteome</keyword>
<dbReference type="GO" id="GO:0031297">
    <property type="term" value="P:replication fork processing"/>
    <property type="evidence" value="ECO:0007669"/>
    <property type="project" value="TreeGrafter"/>
</dbReference>
<keyword evidence="9" id="KW-0995">Kinetochore</keyword>
<dbReference type="Proteomes" id="UP000472268">
    <property type="component" value="Chromosome 17"/>
</dbReference>
<dbReference type="InterPro" id="IPR018552">
    <property type="entry name" value="CENP-X"/>
</dbReference>
<dbReference type="GO" id="GO:0051301">
    <property type="term" value="P:cell division"/>
    <property type="evidence" value="ECO:0007669"/>
    <property type="project" value="UniProtKB-KW"/>
</dbReference>
<comment type="similarity">
    <text evidence="3">Belongs to the CENP-X/MHF2 family.</text>
</comment>
<evidence type="ECO:0000256" key="13">
    <source>
        <dbReference type="ARBA" id="ARBA00023306"/>
    </source>
</evidence>
<evidence type="ECO:0000256" key="8">
    <source>
        <dbReference type="ARBA" id="ARBA00022776"/>
    </source>
</evidence>
<dbReference type="GO" id="GO:0003677">
    <property type="term" value="F:DNA binding"/>
    <property type="evidence" value="ECO:0007669"/>
    <property type="project" value="UniProtKB-KW"/>
</dbReference>
<evidence type="ECO:0000256" key="16">
    <source>
        <dbReference type="ARBA" id="ARBA00081649"/>
    </source>
</evidence>
<evidence type="ECO:0000256" key="11">
    <source>
        <dbReference type="ARBA" id="ARBA00023204"/>
    </source>
</evidence>
<dbReference type="GO" id="GO:0071821">
    <property type="term" value="C:FANCM-MHF complex"/>
    <property type="evidence" value="ECO:0007669"/>
    <property type="project" value="TreeGrafter"/>
</dbReference>
<dbReference type="PANTHER" id="PTHR28680:SF1">
    <property type="entry name" value="CENTROMERE PROTEIN X"/>
    <property type="match status" value="1"/>
</dbReference>
<evidence type="ECO:0000256" key="7">
    <source>
        <dbReference type="ARBA" id="ARBA00022763"/>
    </source>
</evidence>
<evidence type="ECO:0000256" key="2">
    <source>
        <dbReference type="ARBA" id="ARBA00004629"/>
    </source>
</evidence>
<keyword evidence="12" id="KW-0539">Nucleus</keyword>
<dbReference type="GO" id="GO:0000776">
    <property type="term" value="C:kinetochore"/>
    <property type="evidence" value="ECO:0007669"/>
    <property type="project" value="UniProtKB-KW"/>
</dbReference>
<feature type="region of interest" description="Disordered" evidence="19">
    <location>
        <begin position="175"/>
        <end position="201"/>
    </location>
</feature>
<evidence type="ECO:0000313" key="20">
    <source>
        <dbReference type="Ensembl" id="ENSSSUP00005035655.1"/>
    </source>
</evidence>
<evidence type="ECO:0000256" key="9">
    <source>
        <dbReference type="ARBA" id="ARBA00022838"/>
    </source>
</evidence>
<evidence type="ECO:0000256" key="6">
    <source>
        <dbReference type="ARBA" id="ARBA00022618"/>
    </source>
</evidence>
<evidence type="ECO:0000256" key="19">
    <source>
        <dbReference type="SAM" id="MobiDB-lite"/>
    </source>
</evidence>
<dbReference type="GO" id="GO:0043240">
    <property type="term" value="C:Fanconi anaemia nuclear complex"/>
    <property type="evidence" value="ECO:0007669"/>
    <property type="project" value="TreeGrafter"/>
</dbReference>
<reference evidence="20" key="3">
    <citation type="submission" date="2025-09" db="UniProtKB">
        <authorList>
            <consortium name="Ensembl"/>
        </authorList>
    </citation>
    <scope>IDENTIFICATION</scope>
</reference>
<dbReference type="GO" id="GO:0006281">
    <property type="term" value="P:DNA repair"/>
    <property type="evidence" value="ECO:0007669"/>
    <property type="project" value="UniProtKB-KW"/>
</dbReference>
<proteinExistence type="inferred from homology"/>
<name>A0A673VQM6_SURSU</name>
<protein>
    <recommendedName>
        <fullName evidence="4">Centromere protein X</fullName>
    </recommendedName>
    <alternativeName>
        <fullName evidence="16">FANCM-interacting histone fold protein 2</fullName>
    </alternativeName>
    <alternativeName>
        <fullName evidence="17">Fanconi anemia-associated polypeptide of 10 kDa</fullName>
    </alternativeName>
    <alternativeName>
        <fullName evidence="18">Stimulated by retinoic acid gene 13 protein homolog</fullName>
    </alternativeName>
</protein>
<organism evidence="20 21">
    <name type="scientific">Suricata suricatta</name>
    <name type="common">Meerkat</name>
    <dbReference type="NCBI Taxonomy" id="37032"/>
    <lineage>
        <taxon>Eukaryota</taxon>
        <taxon>Metazoa</taxon>
        <taxon>Chordata</taxon>
        <taxon>Craniata</taxon>
        <taxon>Vertebrata</taxon>
        <taxon>Euteleostomi</taxon>
        <taxon>Mammalia</taxon>
        <taxon>Eutheria</taxon>
        <taxon>Laurasiatheria</taxon>
        <taxon>Carnivora</taxon>
        <taxon>Feliformia</taxon>
        <taxon>Herpestidae</taxon>
        <taxon>Suricata</taxon>
    </lineage>
</organism>
<dbReference type="Pfam" id="PF09415">
    <property type="entry name" value="CENP-X"/>
    <property type="match status" value="1"/>
</dbReference>
<evidence type="ECO:0000256" key="4">
    <source>
        <dbReference type="ARBA" id="ARBA00016388"/>
    </source>
</evidence>
<evidence type="ECO:0000256" key="18">
    <source>
        <dbReference type="ARBA" id="ARBA00083779"/>
    </source>
</evidence>
<comment type="subcellular location">
    <subcellularLocation>
        <location evidence="2">Chromosome</location>
        <location evidence="2">Centromere</location>
        <location evidence="2">Kinetochore</location>
    </subcellularLocation>
    <subcellularLocation>
        <location evidence="1">Nucleus</location>
    </subcellularLocation>
</comment>
<feature type="compositionally biased region" description="Gly residues" evidence="19">
    <location>
        <begin position="176"/>
        <end position="187"/>
    </location>
</feature>
<keyword evidence="14" id="KW-0137">Centromere</keyword>
<sequence>MEGTSGDFRKELVGKLLQLHFKDDKTKVSGDALRLMAELLKIFVVEAAIRSVRQAQAEDLALVDVDQLEKVLPQLVGGLWWGLGPALPGAGAKLSPVSSKCSSPPIAPGLLGASTPTAAHCPLRPCLPGPWLHTRKQLLTPKILPWARGLSRGPCRCPLPSWHPVLPLTPWARQTGRGGGAAKGTGAGVSPSPPVLSESAGSSQHRCREVAGCPPEQVACVPLPGSRATHGPGAPGQGCCGTFQPSDTLLRRCFPEL</sequence>
<dbReference type="GO" id="GO:0000712">
    <property type="term" value="P:resolution of meiotic recombination intermediates"/>
    <property type="evidence" value="ECO:0007669"/>
    <property type="project" value="TreeGrafter"/>
</dbReference>
<evidence type="ECO:0000256" key="17">
    <source>
        <dbReference type="ARBA" id="ARBA00082257"/>
    </source>
</evidence>
<evidence type="ECO:0000256" key="14">
    <source>
        <dbReference type="ARBA" id="ARBA00023328"/>
    </source>
</evidence>
<reference evidence="20 21" key="1">
    <citation type="submission" date="2019-05" db="EMBL/GenBank/DDBJ databases">
        <title>A Chromosome-scale Meerkat (S. suricatta) Genome Assembly.</title>
        <authorList>
            <person name="Dudchenko O."/>
            <person name="Lieberman Aiden E."/>
            <person name="Tung J."/>
            <person name="Barreiro L.B."/>
            <person name="Clutton-Brock T.H."/>
        </authorList>
    </citation>
    <scope>NUCLEOTIDE SEQUENCE [LARGE SCALE GENOMIC DNA]</scope>
</reference>
<dbReference type="GO" id="GO:0051382">
    <property type="term" value="P:kinetochore assembly"/>
    <property type="evidence" value="ECO:0007669"/>
    <property type="project" value="InterPro"/>
</dbReference>
<keyword evidence="6" id="KW-0132">Cell division</keyword>
<comment type="subunit">
    <text evidence="15">Heterodimer with CENPX, sometimes called MHF; this interaction stabilizes both partners. MHF heterodimers can assemble to form tetrameric structures. MHF also coassemble with CENPT-CENPW heterodimers at centromeres to form the tetrameric CENP-T-W-S-X complex. Forms a discrete complex with FANCM and CENPX, called FANCM-MHF; this interaction, probably mediated by direct binding between CENPS and FANCM, leads to synergistic activation of double-stranded DNA binding and strongly stimulates FANCM-mediated DNA remodeling. Recruited by FANCM to the Fanconi anemia (FA) core complex, which consists of CENPS, CENPX, FANCA, FANCB, FANCC, FANCE, FANCF, FANCG, FANCL, FANCM, FAAP24 and FAAP100. The FA core complex associates with Bloom syndrome (BLM) complex, which consists of at least BLM, DNA topoisomerase 3-alpha (TOP3A), RMI1/BLAP75, RPA1/RPA70 and RPA2/RPA32. The super complex between FA and BLM is called BRAFT.</text>
</comment>
<dbReference type="FunFam" id="1.20.5.4980:FF:000001">
    <property type="entry name" value="Centromere protein X"/>
    <property type="match status" value="1"/>
</dbReference>
<evidence type="ECO:0000256" key="12">
    <source>
        <dbReference type="ARBA" id="ARBA00023242"/>
    </source>
</evidence>
<dbReference type="PANTHER" id="PTHR28680">
    <property type="entry name" value="CENTROMERE PROTEIN X"/>
    <property type="match status" value="1"/>
</dbReference>
<evidence type="ECO:0000313" key="21">
    <source>
        <dbReference type="Proteomes" id="UP000472268"/>
    </source>
</evidence>
<keyword evidence="8" id="KW-0498">Mitosis</keyword>
<keyword evidence="13" id="KW-0131">Cell cycle</keyword>
<dbReference type="AlphaFoldDB" id="A0A673VQM6"/>
<dbReference type="Gene3D" id="1.20.5.4980">
    <property type="match status" value="1"/>
</dbReference>
<evidence type="ECO:0000256" key="15">
    <source>
        <dbReference type="ARBA" id="ARBA00047146"/>
    </source>
</evidence>
<evidence type="ECO:0000256" key="1">
    <source>
        <dbReference type="ARBA" id="ARBA00004123"/>
    </source>
</evidence>
<evidence type="ECO:0000256" key="10">
    <source>
        <dbReference type="ARBA" id="ARBA00023125"/>
    </source>
</evidence>
<gene>
    <name evidence="20" type="primary">CENPX</name>
</gene>
<keyword evidence="11" id="KW-0234">DNA repair</keyword>
<dbReference type="Ensembl" id="ENSSSUT00005040612.1">
    <property type="protein sequence ID" value="ENSSSUP00005035655.1"/>
    <property type="gene ID" value="ENSSSUG00005022842.1"/>
</dbReference>
<keyword evidence="5" id="KW-0158">Chromosome</keyword>
<keyword evidence="7" id="KW-0227">DNA damage</keyword>
<dbReference type="CDD" id="cd22921">
    <property type="entry name" value="HFD_CENP-X"/>
    <property type="match status" value="1"/>
</dbReference>
<accession>A0A673VQM6</accession>
<evidence type="ECO:0000256" key="5">
    <source>
        <dbReference type="ARBA" id="ARBA00022454"/>
    </source>
</evidence>
<keyword evidence="10" id="KW-0238">DNA-binding</keyword>
<dbReference type="Gene3D" id="6.10.130.30">
    <property type="match status" value="1"/>
</dbReference>
<reference evidence="20" key="2">
    <citation type="submission" date="2025-08" db="UniProtKB">
        <authorList>
            <consortium name="Ensembl"/>
        </authorList>
    </citation>
    <scope>IDENTIFICATION</scope>
</reference>